<gene>
    <name evidence="1" type="ORF">QLQ15_13215</name>
</gene>
<keyword evidence="2" id="KW-1185">Reference proteome</keyword>
<protein>
    <submittedName>
        <fullName evidence="1">DUF4258 domain-containing protein</fullName>
    </submittedName>
</protein>
<dbReference type="RefSeq" id="WP_283213229.1">
    <property type="nucleotide sequence ID" value="NZ_JASGBI010000001.1"/>
</dbReference>
<sequence length="96" mass="11265">MPLIITEDVRKKIADDKHGNLTPEEVEQCFLNHDGRLCTDDREEHRTDPPTQWFVAETNHRRRLKIVFVRKGSNIHLKTAYPATDTINRLYCKYGS</sequence>
<dbReference type="EMBL" id="JASGBI010000001">
    <property type="protein sequence ID" value="MDI9239865.1"/>
    <property type="molecule type" value="Genomic_DNA"/>
</dbReference>
<dbReference type="Proteomes" id="UP001321580">
    <property type="component" value="Unassembled WGS sequence"/>
</dbReference>
<organism evidence="1 2">
    <name type="scientific">Lysobacter stagni</name>
    <dbReference type="NCBI Taxonomy" id="3045172"/>
    <lineage>
        <taxon>Bacteria</taxon>
        <taxon>Pseudomonadati</taxon>
        <taxon>Pseudomonadota</taxon>
        <taxon>Gammaproteobacteria</taxon>
        <taxon>Lysobacterales</taxon>
        <taxon>Lysobacteraceae</taxon>
        <taxon>Lysobacter</taxon>
    </lineage>
</organism>
<comment type="caution">
    <text evidence="1">The sequence shown here is derived from an EMBL/GenBank/DDBJ whole genome shotgun (WGS) entry which is preliminary data.</text>
</comment>
<accession>A0ABT6XI73</accession>
<reference evidence="1 2" key="1">
    <citation type="submission" date="2023-05" db="EMBL/GenBank/DDBJ databases">
        <title>Lysobacter sp. strain LF1 Genome sequencing and assembly.</title>
        <authorList>
            <person name="Jung Y."/>
        </authorList>
    </citation>
    <scope>NUCLEOTIDE SEQUENCE [LARGE SCALE GENOMIC DNA]</scope>
    <source>
        <strain evidence="1 2">LF1</strain>
    </source>
</reference>
<evidence type="ECO:0000313" key="2">
    <source>
        <dbReference type="Proteomes" id="UP001321580"/>
    </source>
</evidence>
<evidence type="ECO:0000313" key="1">
    <source>
        <dbReference type="EMBL" id="MDI9239865.1"/>
    </source>
</evidence>
<proteinExistence type="predicted"/>
<name>A0ABT6XI73_9GAMM</name>